<dbReference type="EnsemblMetazoa" id="CapteT143422">
    <property type="protein sequence ID" value="CapteP143422"/>
    <property type="gene ID" value="CapteG143422"/>
</dbReference>
<dbReference type="AlphaFoldDB" id="R7VHX1"/>
<dbReference type="PANTHER" id="PTHR11616:SF325">
    <property type="entry name" value="TRANSPORTER"/>
    <property type="match status" value="1"/>
</dbReference>
<dbReference type="HOGENOM" id="CLU_006855_9_5_1"/>
<feature type="binding site" evidence="6">
    <location>
        <position position="283"/>
    </location>
    <ligand>
        <name>Na(+)</name>
        <dbReference type="ChEBI" id="CHEBI:29101"/>
        <label>1</label>
    </ligand>
</feature>
<dbReference type="OrthoDB" id="6581954at2759"/>
<gene>
    <name evidence="11" type="ORF">CAPTEDRAFT_143422</name>
</gene>
<feature type="transmembrane region" description="Helical" evidence="10">
    <location>
        <begin position="526"/>
        <end position="544"/>
    </location>
</feature>
<evidence type="ECO:0000313" key="12">
    <source>
        <dbReference type="EnsemblMetazoa" id="CapteP143422"/>
    </source>
</evidence>
<dbReference type="PROSITE" id="PS00610">
    <property type="entry name" value="NA_NEUROTRAN_SYMP_1"/>
    <property type="match status" value="1"/>
</dbReference>
<evidence type="ECO:0000256" key="9">
    <source>
        <dbReference type="SAM" id="MobiDB-lite"/>
    </source>
</evidence>
<feature type="binding site" evidence="6">
    <location>
        <position position="315"/>
    </location>
    <ligand>
        <name>Na(+)</name>
        <dbReference type="ChEBI" id="CHEBI:29101"/>
        <label>1</label>
    </ligand>
</feature>
<feature type="transmembrane region" description="Helical" evidence="10">
    <location>
        <begin position="280"/>
        <end position="297"/>
    </location>
</feature>
<dbReference type="Proteomes" id="UP000014760">
    <property type="component" value="Unassembled WGS sequence"/>
</dbReference>
<feature type="transmembrane region" description="Helical" evidence="10">
    <location>
        <begin position="412"/>
        <end position="436"/>
    </location>
</feature>
<dbReference type="Pfam" id="PF00209">
    <property type="entry name" value="SNF"/>
    <property type="match status" value="1"/>
</dbReference>
<dbReference type="InterPro" id="IPR037272">
    <property type="entry name" value="SNS_sf"/>
</dbReference>
<evidence type="ECO:0000256" key="6">
    <source>
        <dbReference type="PIRSR" id="PIRSR600175-1"/>
    </source>
</evidence>
<dbReference type="GO" id="GO:0005886">
    <property type="term" value="C:plasma membrane"/>
    <property type="evidence" value="ECO:0007669"/>
    <property type="project" value="TreeGrafter"/>
</dbReference>
<keyword evidence="6" id="KW-0479">Metal-binding</keyword>
<accession>R7VHX1</accession>
<keyword evidence="2 8" id="KW-0813">Transport</keyword>
<dbReference type="InterPro" id="IPR000175">
    <property type="entry name" value="Na/ntran_symport"/>
</dbReference>
<evidence type="ECO:0000256" key="4">
    <source>
        <dbReference type="ARBA" id="ARBA00022989"/>
    </source>
</evidence>
<feature type="binding site" evidence="6">
    <location>
        <position position="35"/>
    </location>
    <ligand>
        <name>Na(+)</name>
        <dbReference type="ChEBI" id="CHEBI:29101"/>
        <label>1</label>
    </ligand>
</feature>
<evidence type="ECO:0000256" key="7">
    <source>
        <dbReference type="PIRSR" id="PIRSR600175-2"/>
    </source>
</evidence>
<comment type="similarity">
    <text evidence="8">Belongs to the sodium:neurotransmitter symporter (SNF) (TC 2.A.22) family.</text>
</comment>
<keyword evidence="8" id="KW-0769">Symport</keyword>
<feature type="transmembrane region" description="Helical" evidence="10">
    <location>
        <begin position="101"/>
        <end position="128"/>
    </location>
</feature>
<dbReference type="EMBL" id="KB292078">
    <property type="protein sequence ID" value="ELU18184.1"/>
    <property type="molecule type" value="Genomic_DNA"/>
</dbReference>
<dbReference type="EMBL" id="AMQN01016447">
    <property type="status" value="NOT_ANNOTATED_CDS"/>
    <property type="molecule type" value="Genomic_DNA"/>
</dbReference>
<organism evidence="11">
    <name type="scientific">Capitella teleta</name>
    <name type="common">Polychaete worm</name>
    <dbReference type="NCBI Taxonomy" id="283909"/>
    <lineage>
        <taxon>Eukaryota</taxon>
        <taxon>Metazoa</taxon>
        <taxon>Spiralia</taxon>
        <taxon>Lophotrochozoa</taxon>
        <taxon>Annelida</taxon>
        <taxon>Polychaeta</taxon>
        <taxon>Sedentaria</taxon>
        <taxon>Scolecida</taxon>
        <taxon>Capitellidae</taxon>
        <taxon>Capitella</taxon>
    </lineage>
</organism>
<dbReference type="SUPFAM" id="SSF161070">
    <property type="entry name" value="SNF-like"/>
    <property type="match status" value="1"/>
</dbReference>
<feature type="transmembrane region" description="Helical" evidence="10">
    <location>
        <begin position="372"/>
        <end position="400"/>
    </location>
</feature>
<sequence length="567" mass="63865">MADQSELSKDEDAHPQEPKRDQWGSKIDFILSVVGFAVGLGNVWRFPYLCYKNGGGAFFIPYLLFLVCGGVPVFFLEIALGQYMQKGGTAAWKICPMFSGIGLASAMLAFFLNIYYIVVLAWTGYYWIFSFSAVLPWSHCNNEWNTERCVSFASANNYSNTSIYVATSNITDKVDPVVEFWERKILQISPGIDHPDGIVWQLALSLFVVWVLCYLCVWKGIKWTGKVVYFTATFPFVMLFILFIRGVTLDGAADGITYYLNPDFSRLADAQVWIDAGTQIFYSFAVAFGGMTALGSYNKFTNNFYRDCMLISGINCFTSVFSGFAVFSVLGFMAKQQGVSIEHVAESGPGLAFIAYPKAVTLMPFPQVWSALFFFMIMIVGLGSQFVSMDGFTTVILDWFPQLRKTPRREVLNALYCLISYLIGLTMVTRGGMYVFQLFDNYGASGMSLLWCCFFESVAISWVYGGSRFYDNIAQMVGFRLNPWLRVCWTFLTPLVCASIFVFMWATFKPLVYNRVYVFPAWAQGLGLAMAFSSMICIPLTCLIKTIMTPGTLKEVRYVYLIQSLAI</sequence>
<evidence type="ECO:0000256" key="1">
    <source>
        <dbReference type="ARBA" id="ARBA00004141"/>
    </source>
</evidence>
<feature type="transmembrane region" description="Helical" evidence="10">
    <location>
        <begin position="59"/>
        <end position="80"/>
    </location>
</feature>
<evidence type="ECO:0000313" key="13">
    <source>
        <dbReference type="Proteomes" id="UP000014760"/>
    </source>
</evidence>
<comment type="subcellular location">
    <subcellularLocation>
        <location evidence="1">Membrane</location>
        <topology evidence="1">Multi-pass membrane protein</topology>
    </subcellularLocation>
</comment>
<dbReference type="GO" id="GO:0046872">
    <property type="term" value="F:metal ion binding"/>
    <property type="evidence" value="ECO:0007669"/>
    <property type="project" value="UniProtKB-KW"/>
</dbReference>
<keyword evidence="4 10" id="KW-1133">Transmembrane helix</keyword>
<dbReference type="OMA" id="WXVWIDA"/>
<evidence type="ECO:0000256" key="5">
    <source>
        <dbReference type="ARBA" id="ARBA00023136"/>
    </source>
</evidence>
<feature type="disulfide bond" evidence="7">
    <location>
        <begin position="140"/>
        <end position="149"/>
    </location>
</feature>
<dbReference type="PRINTS" id="PR00176">
    <property type="entry name" value="NANEUSMPORT"/>
</dbReference>
<evidence type="ECO:0000256" key="2">
    <source>
        <dbReference type="ARBA" id="ARBA00022448"/>
    </source>
</evidence>
<proteinExistence type="inferred from homology"/>
<feature type="transmembrane region" description="Helical" evidence="10">
    <location>
        <begin position="227"/>
        <end position="244"/>
    </location>
</feature>
<feature type="transmembrane region" description="Helical" evidence="10">
    <location>
        <begin position="442"/>
        <end position="464"/>
    </location>
</feature>
<dbReference type="NCBIfam" id="NF037979">
    <property type="entry name" value="Na_transp"/>
    <property type="match status" value="1"/>
</dbReference>
<reference evidence="13" key="1">
    <citation type="submission" date="2012-12" db="EMBL/GenBank/DDBJ databases">
        <authorList>
            <person name="Hellsten U."/>
            <person name="Grimwood J."/>
            <person name="Chapman J.A."/>
            <person name="Shapiro H."/>
            <person name="Aerts A."/>
            <person name="Otillar R.P."/>
            <person name="Terry A.Y."/>
            <person name="Boore J.L."/>
            <person name="Simakov O."/>
            <person name="Marletaz F."/>
            <person name="Cho S.-J."/>
            <person name="Edsinger-Gonzales E."/>
            <person name="Havlak P."/>
            <person name="Kuo D.-H."/>
            <person name="Larsson T."/>
            <person name="Lv J."/>
            <person name="Arendt D."/>
            <person name="Savage R."/>
            <person name="Osoegawa K."/>
            <person name="de Jong P."/>
            <person name="Lindberg D.R."/>
            <person name="Seaver E.C."/>
            <person name="Weisblat D.A."/>
            <person name="Putnam N.H."/>
            <person name="Grigoriev I.V."/>
            <person name="Rokhsar D.S."/>
        </authorList>
    </citation>
    <scope>NUCLEOTIDE SEQUENCE</scope>
    <source>
        <strain evidence="13">I ESC-2004</strain>
    </source>
</reference>
<dbReference type="CDD" id="cd11496">
    <property type="entry name" value="SLC6sbd-TauT-like"/>
    <property type="match status" value="1"/>
</dbReference>
<feature type="binding site" evidence="6">
    <location>
        <position position="37"/>
    </location>
    <ligand>
        <name>Na(+)</name>
        <dbReference type="ChEBI" id="CHEBI:29101"/>
        <label>1</label>
    </ligand>
</feature>
<dbReference type="PROSITE" id="PS50267">
    <property type="entry name" value="NA_NEUROTRAN_SYMP_3"/>
    <property type="match status" value="1"/>
</dbReference>
<feature type="binding site" evidence="6">
    <location>
        <position position="38"/>
    </location>
    <ligand>
        <name>Na(+)</name>
        <dbReference type="ChEBI" id="CHEBI:29101"/>
        <label>1</label>
    </ligand>
</feature>
<reference evidence="11 13" key="2">
    <citation type="journal article" date="2013" name="Nature">
        <title>Insights into bilaterian evolution from three spiralian genomes.</title>
        <authorList>
            <person name="Simakov O."/>
            <person name="Marletaz F."/>
            <person name="Cho S.J."/>
            <person name="Edsinger-Gonzales E."/>
            <person name="Havlak P."/>
            <person name="Hellsten U."/>
            <person name="Kuo D.H."/>
            <person name="Larsson T."/>
            <person name="Lv J."/>
            <person name="Arendt D."/>
            <person name="Savage R."/>
            <person name="Osoegawa K."/>
            <person name="de Jong P."/>
            <person name="Grimwood J."/>
            <person name="Chapman J.A."/>
            <person name="Shapiro H."/>
            <person name="Aerts A."/>
            <person name="Otillar R.P."/>
            <person name="Terry A.Y."/>
            <person name="Boore J.L."/>
            <person name="Grigoriev I.V."/>
            <person name="Lindberg D.R."/>
            <person name="Seaver E.C."/>
            <person name="Weisblat D.A."/>
            <person name="Putnam N.H."/>
            <person name="Rokhsar D.S."/>
        </authorList>
    </citation>
    <scope>NUCLEOTIDE SEQUENCE</scope>
    <source>
        <strain evidence="11 13">I ESC-2004</strain>
    </source>
</reference>
<keyword evidence="3 8" id="KW-0812">Transmembrane</keyword>
<feature type="transmembrane region" description="Helical" evidence="10">
    <location>
        <begin position="484"/>
        <end position="506"/>
    </location>
</feature>
<name>R7VHX1_CAPTE</name>
<keyword evidence="13" id="KW-1185">Reference proteome</keyword>
<reference evidence="12" key="3">
    <citation type="submission" date="2015-06" db="UniProtKB">
        <authorList>
            <consortium name="EnsemblMetazoa"/>
        </authorList>
    </citation>
    <scope>IDENTIFICATION</scope>
</reference>
<feature type="transmembrane region" description="Helical" evidence="10">
    <location>
        <begin position="309"/>
        <end position="334"/>
    </location>
</feature>
<feature type="region of interest" description="Disordered" evidence="9">
    <location>
        <begin position="1"/>
        <end position="20"/>
    </location>
</feature>
<protein>
    <recommendedName>
        <fullName evidence="8">Transporter</fullName>
    </recommendedName>
</protein>
<evidence type="ECO:0000256" key="8">
    <source>
        <dbReference type="RuleBase" id="RU003732"/>
    </source>
</evidence>
<evidence type="ECO:0000313" key="11">
    <source>
        <dbReference type="EMBL" id="ELU18184.1"/>
    </source>
</evidence>
<keyword evidence="6" id="KW-0915">Sodium</keyword>
<feature type="transmembrane region" description="Helical" evidence="10">
    <location>
        <begin position="29"/>
        <end position="47"/>
    </location>
</feature>
<feature type="binding site" evidence="6">
    <location>
        <position position="42"/>
    </location>
    <ligand>
        <name>Na(+)</name>
        <dbReference type="ChEBI" id="CHEBI:29101"/>
        <label>1</label>
    </ligand>
</feature>
<keyword evidence="5 10" id="KW-0472">Membrane</keyword>
<dbReference type="PANTHER" id="PTHR11616">
    <property type="entry name" value="SODIUM/CHLORIDE DEPENDENT TRANSPORTER"/>
    <property type="match status" value="1"/>
</dbReference>
<feature type="transmembrane region" description="Helical" evidence="10">
    <location>
        <begin position="198"/>
        <end position="218"/>
    </location>
</feature>
<keyword evidence="7" id="KW-1015">Disulfide bond</keyword>
<dbReference type="GO" id="GO:0005332">
    <property type="term" value="F:gamma-aminobutyric acid:sodium:chloride symporter activity"/>
    <property type="evidence" value="ECO:0007669"/>
    <property type="project" value="TreeGrafter"/>
</dbReference>
<evidence type="ECO:0000256" key="10">
    <source>
        <dbReference type="SAM" id="Phobius"/>
    </source>
</evidence>
<evidence type="ECO:0000256" key="3">
    <source>
        <dbReference type="ARBA" id="ARBA00022692"/>
    </source>
</evidence>
<feature type="binding site" evidence="6">
    <location>
        <position position="384"/>
    </location>
    <ligand>
        <name>Na(+)</name>
        <dbReference type="ChEBI" id="CHEBI:29101"/>
        <label>1</label>
    </ligand>
</feature>